<evidence type="ECO:0000313" key="3">
    <source>
        <dbReference type="EMBL" id="PKR57625.1"/>
    </source>
</evidence>
<dbReference type="PRINTS" id="PR00313">
    <property type="entry name" value="CABNDNGRPT"/>
</dbReference>
<name>A0A2N3L491_9PROT</name>
<dbReference type="Gene3D" id="2.150.10.10">
    <property type="entry name" value="Serralysin-like metalloprotease, C-terminal"/>
    <property type="match status" value="5"/>
</dbReference>
<gene>
    <name evidence="3" type="ORF">COO92_12635</name>
</gene>
<evidence type="ECO:0000256" key="2">
    <source>
        <dbReference type="ARBA" id="ARBA00022525"/>
    </source>
</evidence>
<dbReference type="PROSITE" id="PS00330">
    <property type="entry name" value="HEMOLYSIN_CALCIUM"/>
    <property type="match status" value="2"/>
</dbReference>
<organism evidence="3 4">
    <name type="scientific">Thalassospira lohafexi</name>
    <dbReference type="NCBI Taxonomy" id="744227"/>
    <lineage>
        <taxon>Bacteria</taxon>
        <taxon>Pseudomonadati</taxon>
        <taxon>Pseudomonadota</taxon>
        <taxon>Alphaproteobacteria</taxon>
        <taxon>Rhodospirillales</taxon>
        <taxon>Thalassospiraceae</taxon>
        <taxon>Thalassospira</taxon>
    </lineage>
</organism>
<evidence type="ECO:0000313" key="4">
    <source>
        <dbReference type="Proteomes" id="UP000233332"/>
    </source>
</evidence>
<evidence type="ECO:0008006" key="5">
    <source>
        <dbReference type="Google" id="ProtNLM"/>
    </source>
</evidence>
<dbReference type="EMBL" id="NXGX01000005">
    <property type="protein sequence ID" value="PKR57625.1"/>
    <property type="molecule type" value="Genomic_DNA"/>
</dbReference>
<keyword evidence="2" id="KW-0964">Secreted</keyword>
<dbReference type="GO" id="GO:0005509">
    <property type="term" value="F:calcium ion binding"/>
    <property type="evidence" value="ECO:0007669"/>
    <property type="project" value="InterPro"/>
</dbReference>
<dbReference type="AlphaFoldDB" id="A0A2N3L491"/>
<dbReference type="PANTHER" id="PTHR38340">
    <property type="entry name" value="S-LAYER PROTEIN"/>
    <property type="match status" value="1"/>
</dbReference>
<evidence type="ECO:0000256" key="1">
    <source>
        <dbReference type="ARBA" id="ARBA00004613"/>
    </source>
</evidence>
<dbReference type="InterPro" id="IPR050557">
    <property type="entry name" value="RTX_toxin/Mannuronan_C5-epim"/>
</dbReference>
<dbReference type="InterPro" id="IPR018511">
    <property type="entry name" value="Hemolysin-typ_Ca-bd_CS"/>
</dbReference>
<dbReference type="GO" id="GO:0005576">
    <property type="term" value="C:extracellular region"/>
    <property type="evidence" value="ECO:0007669"/>
    <property type="project" value="UniProtKB-SubCell"/>
</dbReference>
<reference evidence="3 4" key="1">
    <citation type="submission" date="2017-09" db="EMBL/GenBank/DDBJ databases">
        <title>Biodiversity and function of Thalassospira species in the particle-attached aromatic-hydrocarbon-degrading consortia from the surface seawater of the China South Sea.</title>
        <authorList>
            <person name="Dong C."/>
            <person name="Lai Q."/>
            <person name="Shao Z."/>
        </authorList>
    </citation>
    <scope>NUCLEOTIDE SEQUENCE [LARGE SCALE GENOMIC DNA]</scope>
    <source>
        <strain evidence="3 4">139Z-12</strain>
    </source>
</reference>
<dbReference type="PANTHER" id="PTHR38340:SF1">
    <property type="entry name" value="S-LAYER PROTEIN"/>
    <property type="match status" value="1"/>
</dbReference>
<proteinExistence type="predicted"/>
<protein>
    <recommendedName>
        <fullName evidence="5">Hemolysin-type calcium-binding protein</fullName>
    </recommendedName>
</protein>
<sequence length="594" mass="63815">MPRIIGTNQDDVIWDEWTNDTVYGLEGDDTIYFGSGDTIIGGPGADTFIARTSQDYTLSYELSDDPVHIEFYNHFNDDRETRDIELTGHGGDAEGDTLEFYNDDYYHEQEFDLTGSDHDDYLQGEFYSVDGGGGADTIIFDYRDVRNFGPYEATVTYVRSPEGVIFDQDSMTGVGGDADGDQISILDDTEETPDLNVRGSNHDDTLIAGEERGGILMGAGGDDFLVGSERSNELWGEWGNDTLLGHGGDDTLNGGSGADFINGGDGQDEATFIHSNESVHVELTDGAAIVSGGHAEGDVITGVEDIFGSRYSDVLIGNDGDNVIDGFYGFDSIYGGEGNDTLSGTFVYGEAGDDILHGQQHGMGGRDTLDGGDGDDTLYGNDGGDHLYGGEGNDTLIASNIYYDDFFEPDATSMWGGNGDDVIKGDVANDALFGGNGDDVMNGGFGDDYMSGGAGRDVINGSTGDDHVFGGDGHDVLNGGRGQDDWVEGGDGNDLLTGGTFVWREFEGGAERDRIVDFNPDAGEHSDHLMFGQTFQEKSGIEDFDDFLEHASDNEDGVYIDFANGRHYDYGVQIDDMTVDELTPDNVIFADYLG</sequence>
<dbReference type="InterPro" id="IPR011049">
    <property type="entry name" value="Serralysin-like_metalloprot_C"/>
</dbReference>
<dbReference type="InterPro" id="IPR001343">
    <property type="entry name" value="Hemolysn_Ca-bd"/>
</dbReference>
<accession>A0A2N3L491</accession>
<comment type="caution">
    <text evidence="3">The sequence shown here is derived from an EMBL/GenBank/DDBJ whole genome shotgun (WGS) entry which is preliminary data.</text>
</comment>
<dbReference type="RefSeq" id="WP_101302635.1">
    <property type="nucleotide sequence ID" value="NZ_NXGX01000005.1"/>
</dbReference>
<dbReference type="SUPFAM" id="SSF51120">
    <property type="entry name" value="beta-Roll"/>
    <property type="match status" value="4"/>
</dbReference>
<keyword evidence="4" id="KW-1185">Reference proteome</keyword>
<comment type="subcellular location">
    <subcellularLocation>
        <location evidence="1">Secreted</location>
    </subcellularLocation>
</comment>
<dbReference type="Proteomes" id="UP000233332">
    <property type="component" value="Unassembled WGS sequence"/>
</dbReference>
<dbReference type="Pfam" id="PF00353">
    <property type="entry name" value="HemolysinCabind"/>
    <property type="match status" value="9"/>
</dbReference>